<evidence type="ECO:0000256" key="7">
    <source>
        <dbReference type="ARBA" id="ARBA00022737"/>
    </source>
</evidence>
<dbReference type="NCBIfam" id="TIGR01172">
    <property type="entry name" value="cysE"/>
    <property type="match status" value="1"/>
</dbReference>
<protein>
    <recommendedName>
        <fullName evidence="4 11">Serine acetyltransferase</fullName>
        <ecNumber evidence="3 11">2.3.1.30</ecNumber>
    </recommendedName>
</protein>
<comment type="caution">
    <text evidence="12">The sequence shown here is derived from an EMBL/GenBank/DDBJ whole genome shotgun (WGS) entry which is preliminary data.</text>
</comment>
<dbReference type="InterPro" id="IPR018357">
    <property type="entry name" value="Hexapep_transf_CS"/>
</dbReference>
<comment type="catalytic activity">
    <reaction evidence="10 11">
        <text>L-serine + acetyl-CoA = O-acetyl-L-serine + CoA</text>
        <dbReference type="Rhea" id="RHEA:24560"/>
        <dbReference type="ChEBI" id="CHEBI:33384"/>
        <dbReference type="ChEBI" id="CHEBI:57287"/>
        <dbReference type="ChEBI" id="CHEBI:57288"/>
        <dbReference type="ChEBI" id="CHEBI:58340"/>
        <dbReference type="EC" id="2.3.1.30"/>
    </reaction>
</comment>
<dbReference type="InterPro" id="IPR042122">
    <property type="entry name" value="Ser_AcTrfase_N_sf"/>
</dbReference>
<comment type="pathway">
    <text evidence="1">Amino-acid biosynthesis; L-cysteine biosynthesis; L-cysteine from L-serine: step 1/2.</text>
</comment>
<dbReference type="CDD" id="cd03354">
    <property type="entry name" value="LbH_SAT"/>
    <property type="match status" value="1"/>
</dbReference>
<dbReference type="GO" id="GO:0009001">
    <property type="term" value="F:serine O-acetyltransferase activity"/>
    <property type="evidence" value="ECO:0007669"/>
    <property type="project" value="UniProtKB-EC"/>
</dbReference>
<evidence type="ECO:0000313" key="13">
    <source>
        <dbReference type="Proteomes" id="UP000469952"/>
    </source>
</evidence>
<evidence type="ECO:0000256" key="6">
    <source>
        <dbReference type="ARBA" id="ARBA00022679"/>
    </source>
</evidence>
<dbReference type="OrthoDB" id="9801456at2"/>
<dbReference type="AlphaFoldDB" id="A0A223XSF6"/>
<dbReference type="InterPro" id="IPR053376">
    <property type="entry name" value="Serine_acetyltransferase"/>
</dbReference>
<dbReference type="PANTHER" id="PTHR42811">
    <property type="entry name" value="SERINE ACETYLTRANSFERASE"/>
    <property type="match status" value="1"/>
</dbReference>
<dbReference type="Gene3D" id="2.160.10.10">
    <property type="entry name" value="Hexapeptide repeat proteins"/>
    <property type="match status" value="1"/>
</dbReference>
<name>A0A223XSF6_LEUME</name>
<dbReference type="STRING" id="1245.ARA02_04055"/>
<keyword evidence="7" id="KW-0677">Repeat</keyword>
<dbReference type="InterPro" id="IPR005881">
    <property type="entry name" value="Ser_O-AcTrfase"/>
</dbReference>
<reference evidence="12 13" key="1">
    <citation type="submission" date="2019-10" db="EMBL/GenBank/DDBJ databases">
        <title>WGS of Leuconostoc mesenteroides.</title>
        <authorList>
            <person name="Melo Bolivar J."/>
            <person name="Marino-Ramirez L."/>
            <person name="Villamil Diaz L.M."/>
        </authorList>
    </citation>
    <scope>NUCLEOTIDE SEQUENCE [LARGE SCALE GENOMIC DNA]</scope>
    <source>
        <strain evidence="12 13">M11</strain>
    </source>
</reference>
<evidence type="ECO:0000256" key="4">
    <source>
        <dbReference type="ARBA" id="ARBA00018522"/>
    </source>
</evidence>
<evidence type="ECO:0000256" key="5">
    <source>
        <dbReference type="ARBA" id="ARBA00022605"/>
    </source>
</evidence>
<keyword evidence="5" id="KW-0028">Amino-acid biosynthesis</keyword>
<evidence type="ECO:0000256" key="9">
    <source>
        <dbReference type="ARBA" id="ARBA00023315"/>
    </source>
</evidence>
<dbReference type="EMBL" id="WIPA01000001">
    <property type="protein sequence ID" value="MQR26038.1"/>
    <property type="molecule type" value="Genomic_DNA"/>
</dbReference>
<sequence length="167" mass="18146">MIRNYDPAISSNLQIILTYSGLHAVWFYRISHQLWQLNLKLLAHLCSQWGRLITGVEIHPGAQIGRRLLIDHGSGTVIGETAIIGDDVILYHGVTLGSTHHALGDTSRRHPKIGNHTLIGAHATILGNITIGNHVKIGAATVVLHDVPSHVTIVGNPAHILHKNPNI</sequence>
<organism evidence="12 13">
    <name type="scientific">Leuconostoc mesenteroides</name>
    <dbReference type="NCBI Taxonomy" id="1245"/>
    <lineage>
        <taxon>Bacteria</taxon>
        <taxon>Bacillati</taxon>
        <taxon>Bacillota</taxon>
        <taxon>Bacilli</taxon>
        <taxon>Lactobacillales</taxon>
        <taxon>Lactobacillaceae</taxon>
        <taxon>Leuconostoc</taxon>
    </lineage>
</organism>
<evidence type="ECO:0000256" key="2">
    <source>
        <dbReference type="ARBA" id="ARBA00007274"/>
    </source>
</evidence>
<evidence type="ECO:0000256" key="11">
    <source>
        <dbReference type="PIRNR" id="PIRNR000441"/>
    </source>
</evidence>
<dbReference type="PROSITE" id="PS00101">
    <property type="entry name" value="HEXAPEP_TRANSFERASES"/>
    <property type="match status" value="1"/>
</dbReference>
<dbReference type="EC" id="2.3.1.30" evidence="3 11"/>
<dbReference type="RefSeq" id="WP_011679613.1">
    <property type="nucleotide sequence ID" value="NZ_AP017936.1"/>
</dbReference>
<dbReference type="InterPro" id="IPR045304">
    <property type="entry name" value="LbH_SAT"/>
</dbReference>
<accession>A0A223XSF6</accession>
<dbReference type="Proteomes" id="UP000469952">
    <property type="component" value="Unassembled WGS sequence"/>
</dbReference>
<evidence type="ECO:0000313" key="12">
    <source>
        <dbReference type="EMBL" id="MQR26038.1"/>
    </source>
</evidence>
<dbReference type="FunFam" id="2.160.10.10:FF:000007">
    <property type="entry name" value="Serine acetyltransferase"/>
    <property type="match status" value="1"/>
</dbReference>
<dbReference type="InterPro" id="IPR001451">
    <property type="entry name" value="Hexapep"/>
</dbReference>
<keyword evidence="6 11" id="KW-0808">Transferase</keyword>
<keyword evidence="8" id="KW-0198">Cysteine biosynthesis</keyword>
<dbReference type="Gene3D" id="1.10.3130.10">
    <property type="entry name" value="serine acetyltransferase, domain 1"/>
    <property type="match status" value="1"/>
</dbReference>
<evidence type="ECO:0000256" key="1">
    <source>
        <dbReference type="ARBA" id="ARBA00004876"/>
    </source>
</evidence>
<dbReference type="UniPathway" id="UPA00136">
    <property type="reaction ID" value="UER00199"/>
</dbReference>
<dbReference type="GO" id="GO:0005737">
    <property type="term" value="C:cytoplasm"/>
    <property type="evidence" value="ECO:0007669"/>
    <property type="project" value="InterPro"/>
</dbReference>
<evidence type="ECO:0000256" key="8">
    <source>
        <dbReference type="ARBA" id="ARBA00023192"/>
    </source>
</evidence>
<dbReference type="InterPro" id="IPR011004">
    <property type="entry name" value="Trimer_LpxA-like_sf"/>
</dbReference>
<comment type="similarity">
    <text evidence="2 11">Belongs to the transferase hexapeptide repeat family.</text>
</comment>
<evidence type="ECO:0000256" key="10">
    <source>
        <dbReference type="ARBA" id="ARBA00049486"/>
    </source>
</evidence>
<gene>
    <name evidence="12" type="primary">cysE</name>
    <name evidence="12" type="ORF">GFV13_01820</name>
</gene>
<evidence type="ECO:0000256" key="3">
    <source>
        <dbReference type="ARBA" id="ARBA00013266"/>
    </source>
</evidence>
<dbReference type="NCBIfam" id="NF041874">
    <property type="entry name" value="EPS_EpsC"/>
    <property type="match status" value="1"/>
</dbReference>
<proteinExistence type="inferred from homology"/>
<dbReference type="SUPFAM" id="SSF51161">
    <property type="entry name" value="Trimeric LpxA-like enzymes"/>
    <property type="match status" value="1"/>
</dbReference>
<dbReference type="GO" id="GO:0006535">
    <property type="term" value="P:cysteine biosynthetic process from serine"/>
    <property type="evidence" value="ECO:0007669"/>
    <property type="project" value="InterPro"/>
</dbReference>
<dbReference type="PIRSF" id="PIRSF000441">
    <property type="entry name" value="CysE"/>
    <property type="match status" value="1"/>
</dbReference>
<dbReference type="GeneID" id="29577612"/>
<dbReference type="Pfam" id="PF00132">
    <property type="entry name" value="Hexapep"/>
    <property type="match status" value="1"/>
</dbReference>
<dbReference type="OMA" id="YKGAKRH"/>
<keyword evidence="9 11" id="KW-0012">Acyltransferase</keyword>